<protein>
    <submittedName>
        <fullName evidence="2">Uncharacterized protein</fullName>
    </submittedName>
</protein>
<accession>A0A366DLT7</accession>
<organism evidence="2 3">
    <name type="scientific">Pseudochrobactrum asaccharolyticum</name>
    <dbReference type="NCBI Taxonomy" id="354351"/>
    <lineage>
        <taxon>Bacteria</taxon>
        <taxon>Pseudomonadati</taxon>
        <taxon>Pseudomonadota</taxon>
        <taxon>Alphaproteobacteria</taxon>
        <taxon>Hyphomicrobiales</taxon>
        <taxon>Brucellaceae</taxon>
        <taxon>Pseudochrobactrum</taxon>
    </lineage>
</organism>
<feature type="compositionally biased region" description="Polar residues" evidence="1">
    <location>
        <begin position="134"/>
        <end position="145"/>
    </location>
</feature>
<evidence type="ECO:0000313" key="3">
    <source>
        <dbReference type="Proteomes" id="UP000252893"/>
    </source>
</evidence>
<feature type="region of interest" description="Disordered" evidence="1">
    <location>
        <begin position="113"/>
        <end position="145"/>
    </location>
</feature>
<comment type="caution">
    <text evidence="2">The sequence shown here is derived from an EMBL/GenBank/DDBJ whole genome shotgun (WGS) entry which is preliminary data.</text>
</comment>
<evidence type="ECO:0000313" key="2">
    <source>
        <dbReference type="EMBL" id="RBO90449.1"/>
    </source>
</evidence>
<name>A0A366DLT7_9HYPH</name>
<dbReference type="Proteomes" id="UP000252893">
    <property type="component" value="Unassembled WGS sequence"/>
</dbReference>
<gene>
    <name evidence="2" type="ORF">DFR47_11310</name>
</gene>
<proteinExistence type="predicted"/>
<dbReference type="EMBL" id="QNRH01000013">
    <property type="protein sequence ID" value="RBO90449.1"/>
    <property type="molecule type" value="Genomic_DNA"/>
</dbReference>
<sequence>MLIMSKTRPPRKAIPDRVKLTAALRRFGLTTADVQFDHNPALALRPINELTGDTIPPANDPAYIDMLLIHEHKLKTFGRGGEKRITTADGDIGKIAKMRRVNAKEEAFRKTLLTKQTGELAPKKSKWPSRPFRQKNTTPSKDAKE</sequence>
<dbReference type="AlphaFoldDB" id="A0A366DLT7"/>
<keyword evidence="3" id="KW-1185">Reference proteome</keyword>
<evidence type="ECO:0000256" key="1">
    <source>
        <dbReference type="SAM" id="MobiDB-lite"/>
    </source>
</evidence>
<reference evidence="2 3" key="1">
    <citation type="submission" date="2018-06" db="EMBL/GenBank/DDBJ databases">
        <title>Genomic Encyclopedia of Type Strains, Phase IV (KMG-IV): sequencing the most valuable type-strain genomes for metagenomic binning, comparative biology and taxonomic classification.</title>
        <authorList>
            <person name="Goeker M."/>
        </authorList>
    </citation>
    <scope>NUCLEOTIDE SEQUENCE [LARGE SCALE GENOMIC DNA]</scope>
    <source>
        <strain evidence="2 3">DSM 25619</strain>
    </source>
</reference>